<keyword evidence="7" id="KW-1185">Reference proteome</keyword>
<evidence type="ECO:0000256" key="2">
    <source>
        <dbReference type="ARBA" id="ARBA00022448"/>
    </source>
</evidence>
<gene>
    <name evidence="6" type="ORF">SAMN05216238_10597</name>
</gene>
<keyword evidence="3" id="KW-0547">Nucleotide-binding</keyword>
<dbReference type="InterPro" id="IPR017871">
    <property type="entry name" value="ABC_transporter-like_CS"/>
</dbReference>
<dbReference type="FunFam" id="3.40.50.300:FF:000016">
    <property type="entry name" value="Oligopeptide ABC transporter ATP-binding component"/>
    <property type="match status" value="1"/>
</dbReference>
<sequence length="327" mass="36897">MQPQVTEKKPLLNVKGLKKYFPVKTPLGRTVEHVKAVNDVSFKLFEGETYGLVGESGCGKSTTGRTILGLDNPTEGELLYKDQNILDDPKKSFVKLKKDFQMVFQDPFSSLNPRQRIGSILEEPLIIHNIASKQKRMDMVMEILHKVGLSSDNYYHYPHEFSGGQRQRIGIARALIINPKIIICDEPVSALDVSTQSQIINLMQELQKEYKLTYLFIAHDISVVRHISDRIGVMYLGKIVEEAETEDLISNPSHPYSQALLSAVPLPEPSIKKERIILKGDIPSPLNPPSGCFFHTRCPIAEDICSEKVPVRKEIRPNHFVSCHLVD</sequence>
<dbReference type="NCBIfam" id="NF008453">
    <property type="entry name" value="PRK11308.1"/>
    <property type="match status" value="1"/>
</dbReference>
<feature type="domain" description="ABC transporter" evidence="5">
    <location>
        <begin position="12"/>
        <end position="261"/>
    </location>
</feature>
<dbReference type="CDD" id="cd03257">
    <property type="entry name" value="ABC_NikE_OppD_transporters"/>
    <property type="match status" value="1"/>
</dbReference>
<dbReference type="AlphaFoldDB" id="A0A1I1VY60"/>
<evidence type="ECO:0000313" key="7">
    <source>
        <dbReference type="Proteomes" id="UP000199474"/>
    </source>
</evidence>
<dbReference type="Gene3D" id="3.40.50.300">
    <property type="entry name" value="P-loop containing nucleotide triphosphate hydrolases"/>
    <property type="match status" value="1"/>
</dbReference>
<dbReference type="InterPro" id="IPR050319">
    <property type="entry name" value="ABC_transp_ATP-bind"/>
</dbReference>
<accession>A0A1I1VY60</accession>
<dbReference type="InterPro" id="IPR013563">
    <property type="entry name" value="Oligopep_ABC_C"/>
</dbReference>
<dbReference type="PANTHER" id="PTHR43776:SF8">
    <property type="entry name" value="ABC TRANSPORTER, ATP-BINDING PROTEIN"/>
    <property type="match status" value="1"/>
</dbReference>
<dbReference type="SUPFAM" id="SSF52540">
    <property type="entry name" value="P-loop containing nucleoside triphosphate hydrolases"/>
    <property type="match status" value="1"/>
</dbReference>
<dbReference type="SMART" id="SM00382">
    <property type="entry name" value="AAA"/>
    <property type="match status" value="1"/>
</dbReference>
<keyword evidence="2" id="KW-0813">Transport</keyword>
<dbReference type="STRING" id="640948.SAMN05216238_10597"/>
<dbReference type="Pfam" id="PF00005">
    <property type="entry name" value="ABC_tran"/>
    <property type="match status" value="1"/>
</dbReference>
<evidence type="ECO:0000256" key="4">
    <source>
        <dbReference type="ARBA" id="ARBA00022840"/>
    </source>
</evidence>
<dbReference type="PROSITE" id="PS00211">
    <property type="entry name" value="ABC_TRANSPORTER_1"/>
    <property type="match status" value="1"/>
</dbReference>
<dbReference type="EMBL" id="FOMR01000005">
    <property type="protein sequence ID" value="SFD87907.1"/>
    <property type="molecule type" value="Genomic_DNA"/>
</dbReference>
<keyword evidence="4 6" id="KW-0067">ATP-binding</keyword>
<evidence type="ECO:0000259" key="5">
    <source>
        <dbReference type="PROSITE" id="PS50893"/>
    </source>
</evidence>
<dbReference type="Proteomes" id="UP000199474">
    <property type="component" value="Unassembled WGS sequence"/>
</dbReference>
<comment type="similarity">
    <text evidence="1">Belongs to the ABC transporter superfamily.</text>
</comment>
<dbReference type="GO" id="GO:0005524">
    <property type="term" value="F:ATP binding"/>
    <property type="evidence" value="ECO:0007669"/>
    <property type="project" value="UniProtKB-KW"/>
</dbReference>
<protein>
    <submittedName>
        <fullName evidence="6">Peptide/nickel transport system ATP-binding protein/oligopeptide transport system ATP-binding protein</fullName>
    </submittedName>
</protein>
<evidence type="ECO:0000256" key="3">
    <source>
        <dbReference type="ARBA" id="ARBA00022741"/>
    </source>
</evidence>
<reference evidence="7" key="1">
    <citation type="submission" date="2016-10" db="EMBL/GenBank/DDBJ databases">
        <authorList>
            <person name="Varghese N."/>
            <person name="Submissions S."/>
        </authorList>
    </citation>
    <scope>NUCLEOTIDE SEQUENCE [LARGE SCALE GENOMIC DNA]</scope>
    <source>
        <strain evidence="7">DSM 22530</strain>
    </source>
</reference>
<dbReference type="RefSeq" id="WP_090084228.1">
    <property type="nucleotide sequence ID" value="NZ_FOMR01000005.1"/>
</dbReference>
<dbReference type="OrthoDB" id="9802264at2"/>
<dbReference type="NCBIfam" id="TIGR01727">
    <property type="entry name" value="oligo_HPY"/>
    <property type="match status" value="1"/>
</dbReference>
<evidence type="ECO:0000313" key="6">
    <source>
        <dbReference type="EMBL" id="SFD87907.1"/>
    </source>
</evidence>
<evidence type="ECO:0000256" key="1">
    <source>
        <dbReference type="ARBA" id="ARBA00005417"/>
    </source>
</evidence>
<dbReference type="InterPro" id="IPR003439">
    <property type="entry name" value="ABC_transporter-like_ATP-bd"/>
</dbReference>
<dbReference type="InterPro" id="IPR027417">
    <property type="entry name" value="P-loop_NTPase"/>
</dbReference>
<dbReference type="PROSITE" id="PS50893">
    <property type="entry name" value="ABC_TRANSPORTER_2"/>
    <property type="match status" value="1"/>
</dbReference>
<name>A0A1I1VY60_9BACI</name>
<dbReference type="InterPro" id="IPR003593">
    <property type="entry name" value="AAA+_ATPase"/>
</dbReference>
<dbReference type="GO" id="GO:0016887">
    <property type="term" value="F:ATP hydrolysis activity"/>
    <property type="evidence" value="ECO:0007669"/>
    <property type="project" value="InterPro"/>
</dbReference>
<organism evidence="6 7">
    <name type="scientific">Lentibacillus persicus</name>
    <dbReference type="NCBI Taxonomy" id="640948"/>
    <lineage>
        <taxon>Bacteria</taxon>
        <taxon>Bacillati</taxon>
        <taxon>Bacillota</taxon>
        <taxon>Bacilli</taxon>
        <taxon>Bacillales</taxon>
        <taxon>Bacillaceae</taxon>
        <taxon>Lentibacillus</taxon>
    </lineage>
</organism>
<dbReference type="PANTHER" id="PTHR43776">
    <property type="entry name" value="TRANSPORT ATP-BINDING PROTEIN"/>
    <property type="match status" value="1"/>
</dbReference>
<dbReference type="GO" id="GO:0015833">
    <property type="term" value="P:peptide transport"/>
    <property type="evidence" value="ECO:0007669"/>
    <property type="project" value="InterPro"/>
</dbReference>
<dbReference type="GO" id="GO:0055085">
    <property type="term" value="P:transmembrane transport"/>
    <property type="evidence" value="ECO:0007669"/>
    <property type="project" value="UniProtKB-ARBA"/>
</dbReference>
<dbReference type="Pfam" id="PF08352">
    <property type="entry name" value="oligo_HPY"/>
    <property type="match status" value="1"/>
</dbReference>
<proteinExistence type="inferred from homology"/>